<keyword evidence="3" id="KW-0040">ANK repeat</keyword>
<dbReference type="PANTHER" id="PTHR47143:SF1">
    <property type="entry name" value="ION_TRANS DOMAIN-CONTAINING PROTEIN"/>
    <property type="match status" value="1"/>
</dbReference>
<dbReference type="GO" id="GO:0022857">
    <property type="term" value="F:transmembrane transporter activity"/>
    <property type="evidence" value="ECO:0007669"/>
    <property type="project" value="TreeGrafter"/>
</dbReference>
<keyword evidence="8" id="KW-1185">Reference proteome</keyword>
<evidence type="ECO:0000256" key="5">
    <source>
        <dbReference type="ARBA" id="ARBA00023180"/>
    </source>
</evidence>
<dbReference type="Proteomes" id="UP000675881">
    <property type="component" value="Chromosome 15"/>
</dbReference>
<evidence type="ECO:0000256" key="3">
    <source>
        <dbReference type="ARBA" id="ARBA00023043"/>
    </source>
</evidence>
<gene>
    <name evidence="7" type="ORF">LSAA_6116</name>
</gene>
<dbReference type="AlphaFoldDB" id="A0A7R8H5E3"/>
<keyword evidence="6" id="KW-0407">Ion channel</keyword>
<keyword evidence="2" id="KW-0677">Repeat</keyword>
<name>A0A7R8H5E3_LEPSM</name>
<dbReference type="PANTHER" id="PTHR47143">
    <property type="entry name" value="TRANSIENT RECEPTOR POTENTIAL CATION CHANNEL PROTEIN PAINLESS"/>
    <property type="match status" value="1"/>
</dbReference>
<dbReference type="GO" id="GO:1902495">
    <property type="term" value="C:transmembrane transporter complex"/>
    <property type="evidence" value="ECO:0007669"/>
    <property type="project" value="TreeGrafter"/>
</dbReference>
<keyword evidence="4" id="KW-0406">Ion transport</keyword>
<evidence type="ECO:0000256" key="2">
    <source>
        <dbReference type="ARBA" id="ARBA00022737"/>
    </source>
</evidence>
<keyword evidence="1" id="KW-0813">Transport</keyword>
<evidence type="ECO:0000256" key="6">
    <source>
        <dbReference type="ARBA" id="ARBA00023303"/>
    </source>
</evidence>
<reference evidence="7" key="1">
    <citation type="submission" date="2021-02" db="EMBL/GenBank/DDBJ databases">
        <authorList>
            <person name="Bekaert M."/>
        </authorList>
    </citation>
    <scope>NUCLEOTIDE SEQUENCE</scope>
    <source>
        <strain evidence="7">IoA-00</strain>
    </source>
</reference>
<keyword evidence="5" id="KW-0325">Glycoprotein</keyword>
<dbReference type="GO" id="GO:0034220">
    <property type="term" value="P:monoatomic ion transmembrane transport"/>
    <property type="evidence" value="ECO:0007669"/>
    <property type="project" value="UniProtKB-KW"/>
</dbReference>
<dbReference type="EMBL" id="HG994594">
    <property type="protein sequence ID" value="CAF2862002.1"/>
    <property type="molecule type" value="Genomic_DNA"/>
</dbReference>
<evidence type="ECO:0000313" key="7">
    <source>
        <dbReference type="EMBL" id="CAF2862002.1"/>
    </source>
</evidence>
<evidence type="ECO:0000313" key="8">
    <source>
        <dbReference type="Proteomes" id="UP000675881"/>
    </source>
</evidence>
<organism evidence="7 8">
    <name type="scientific">Lepeophtheirus salmonis</name>
    <name type="common">Salmon louse</name>
    <name type="synonym">Caligus salmonis</name>
    <dbReference type="NCBI Taxonomy" id="72036"/>
    <lineage>
        <taxon>Eukaryota</taxon>
        <taxon>Metazoa</taxon>
        <taxon>Ecdysozoa</taxon>
        <taxon>Arthropoda</taxon>
        <taxon>Crustacea</taxon>
        <taxon>Multicrustacea</taxon>
        <taxon>Hexanauplia</taxon>
        <taxon>Copepoda</taxon>
        <taxon>Siphonostomatoida</taxon>
        <taxon>Caligidae</taxon>
        <taxon>Lepeophtheirus</taxon>
    </lineage>
</organism>
<accession>A0A7R8H5E3</accession>
<proteinExistence type="predicted"/>
<dbReference type="InterPro" id="IPR052076">
    <property type="entry name" value="TRP_cation_channel"/>
</dbReference>
<evidence type="ECO:0000256" key="1">
    <source>
        <dbReference type="ARBA" id="ARBA00022448"/>
    </source>
</evidence>
<protein>
    <submittedName>
        <fullName evidence="7">(salmon louse) hypothetical protein</fullName>
    </submittedName>
</protein>
<sequence length="244" mass="28217">MFINFIETGHNHLLKHPLCESFLHLKWLKYTTLDSASSEITANTATKTDFQKIERTPYWESVNGDCFDPFEEQCQQCANYQPHSLCMDFPSLLNVNPYGGILSAVIKTLVMMAGEIEYENFIYEKWTKLYVFTGHLMVLIFVLLVSIILRNLLVGLAVSDIQGLQKSAGLDRLLHWYNIRPNDLERGQTAKRTLRKPYIGSSPQDIDHERDVPLADMLLEEEEFVNSVYREKSMHYYGDTTKSH</sequence>
<evidence type="ECO:0000256" key="4">
    <source>
        <dbReference type="ARBA" id="ARBA00023065"/>
    </source>
</evidence>
<dbReference type="OrthoDB" id="7464126at2759"/>